<accession>A0AA39XCJ3</accession>
<dbReference type="Gene3D" id="1.25.40.20">
    <property type="entry name" value="Ankyrin repeat-containing domain"/>
    <property type="match status" value="1"/>
</dbReference>
<keyword evidence="3" id="KW-1185">Reference proteome</keyword>
<dbReference type="InterPro" id="IPR036770">
    <property type="entry name" value="Ankyrin_rpt-contain_sf"/>
</dbReference>
<feature type="compositionally biased region" description="Low complexity" evidence="1">
    <location>
        <begin position="308"/>
        <end position="318"/>
    </location>
</feature>
<dbReference type="Proteomes" id="UP001175000">
    <property type="component" value="Unassembled WGS sequence"/>
</dbReference>
<evidence type="ECO:0000256" key="1">
    <source>
        <dbReference type="SAM" id="MobiDB-lite"/>
    </source>
</evidence>
<reference evidence="2" key="1">
    <citation type="submission" date="2023-06" db="EMBL/GenBank/DDBJ databases">
        <title>Genome-scale phylogeny and comparative genomics of the fungal order Sordariales.</title>
        <authorList>
            <consortium name="Lawrence Berkeley National Laboratory"/>
            <person name="Hensen N."/>
            <person name="Bonometti L."/>
            <person name="Westerberg I."/>
            <person name="Brannstrom I.O."/>
            <person name="Guillou S."/>
            <person name="Cros-Aarteil S."/>
            <person name="Calhoun S."/>
            <person name="Haridas S."/>
            <person name="Kuo A."/>
            <person name="Mondo S."/>
            <person name="Pangilinan J."/>
            <person name="Riley R."/>
            <person name="Labutti K."/>
            <person name="Andreopoulos B."/>
            <person name="Lipzen A."/>
            <person name="Chen C."/>
            <person name="Yanf M."/>
            <person name="Daum C."/>
            <person name="Ng V."/>
            <person name="Clum A."/>
            <person name="Steindorff A."/>
            <person name="Ohm R."/>
            <person name="Martin F."/>
            <person name="Silar P."/>
            <person name="Natvig D."/>
            <person name="Lalanne C."/>
            <person name="Gautier V."/>
            <person name="Ament-Velasquez S.L."/>
            <person name="Kruys A."/>
            <person name="Hutchinson M.I."/>
            <person name="Powell A.J."/>
            <person name="Barry K."/>
            <person name="Miller A.N."/>
            <person name="Grigoriev I.V."/>
            <person name="Debuchy R."/>
            <person name="Gladieux P."/>
            <person name="Thoren M.H."/>
            <person name="Johannesson H."/>
        </authorList>
    </citation>
    <scope>NUCLEOTIDE SEQUENCE</scope>
    <source>
        <strain evidence="2">CBS 606.72</strain>
    </source>
</reference>
<dbReference type="PANTHER" id="PTHR24121:SF21">
    <property type="entry name" value="ANKYRIN REPEAT FAMILY PROTEIN"/>
    <property type="match status" value="1"/>
</dbReference>
<feature type="compositionally biased region" description="Basic residues" evidence="1">
    <location>
        <begin position="401"/>
        <end position="410"/>
    </location>
</feature>
<protein>
    <recommendedName>
        <fullName evidence="4">Ankyrin</fullName>
    </recommendedName>
</protein>
<evidence type="ECO:0000313" key="2">
    <source>
        <dbReference type="EMBL" id="KAK0631426.1"/>
    </source>
</evidence>
<evidence type="ECO:0000313" key="3">
    <source>
        <dbReference type="Proteomes" id="UP001175000"/>
    </source>
</evidence>
<evidence type="ECO:0008006" key="4">
    <source>
        <dbReference type="Google" id="ProtNLM"/>
    </source>
</evidence>
<dbReference type="InterPro" id="IPR002110">
    <property type="entry name" value="Ankyrin_rpt"/>
</dbReference>
<name>A0AA39XCJ3_9PEZI</name>
<dbReference type="EMBL" id="JAULSU010000001">
    <property type="protein sequence ID" value="KAK0631426.1"/>
    <property type="molecule type" value="Genomic_DNA"/>
</dbReference>
<feature type="compositionally biased region" description="Low complexity" evidence="1">
    <location>
        <begin position="332"/>
        <end position="347"/>
    </location>
</feature>
<dbReference type="SMART" id="SM00248">
    <property type="entry name" value="ANK"/>
    <property type="match status" value="4"/>
</dbReference>
<feature type="region of interest" description="Disordered" evidence="1">
    <location>
        <begin position="373"/>
        <end position="410"/>
    </location>
</feature>
<comment type="caution">
    <text evidence="2">The sequence shown here is derived from an EMBL/GenBank/DDBJ whole genome shotgun (WGS) entry which is preliminary data.</text>
</comment>
<gene>
    <name evidence="2" type="ORF">B0T14DRAFT_489983</name>
</gene>
<feature type="region of interest" description="Disordered" evidence="1">
    <location>
        <begin position="288"/>
        <end position="356"/>
    </location>
</feature>
<organism evidence="2 3">
    <name type="scientific">Immersiella caudata</name>
    <dbReference type="NCBI Taxonomy" id="314043"/>
    <lineage>
        <taxon>Eukaryota</taxon>
        <taxon>Fungi</taxon>
        <taxon>Dikarya</taxon>
        <taxon>Ascomycota</taxon>
        <taxon>Pezizomycotina</taxon>
        <taxon>Sordariomycetes</taxon>
        <taxon>Sordariomycetidae</taxon>
        <taxon>Sordariales</taxon>
        <taxon>Lasiosphaeriaceae</taxon>
        <taxon>Immersiella</taxon>
    </lineage>
</organism>
<dbReference type="AlphaFoldDB" id="A0AA39XCJ3"/>
<dbReference type="SUPFAM" id="SSF48403">
    <property type="entry name" value="Ankyrin repeat"/>
    <property type="match status" value="1"/>
</dbReference>
<feature type="compositionally biased region" description="Basic and acidic residues" evidence="1">
    <location>
        <begin position="380"/>
        <end position="389"/>
    </location>
</feature>
<dbReference type="PANTHER" id="PTHR24121">
    <property type="entry name" value="NO MECHANORECEPTOR POTENTIAL C, ISOFORM D-RELATED"/>
    <property type="match status" value="1"/>
</dbReference>
<feature type="compositionally biased region" description="Acidic residues" evidence="1">
    <location>
        <begin position="293"/>
        <end position="307"/>
    </location>
</feature>
<sequence length="410" mass="45133">MAPSIDPQLKARLLNDIKTGAYSTLNVELIVAARNAGTTQAHLLLSLLDPQGRNILHHAAHHFNNNIKYLTLVLHPTSGWFADFPNEKSDLLSQKDCNGETPVLYAIRHTHPNRPAEFLATFLPLVENPSGILSTTNNRGMAPMHVAAEVDHHSAIRFLHDMHKTPTNVPAEGTKHGDYPLHIAARNDSVSAARAIVDIEGWRTLVERRNRHGRSALELAWAHDGRRVMKWINTTYEGLDMWTTFSNYLIRKVCVQRKRKGGKMVLPRCRKWQPPEMTKMQMVTWGEGHDVESESEGEGESASDSELSELGSDLSMGDGNSGESGGSDETAENNGSSESSESSKSGASYGGENCGDSIEVAGSVEVKTSIEVAESSVADKSSKTRRSQDSGELEDEENLRFKSRRRLRGG</sequence>
<proteinExistence type="predicted"/>